<evidence type="ECO:0000256" key="1">
    <source>
        <dbReference type="SAM" id="SignalP"/>
    </source>
</evidence>
<dbReference type="AlphaFoldDB" id="A0A9P6LEB0"/>
<evidence type="ECO:0000313" key="3">
    <source>
        <dbReference type="Proteomes" id="UP000781932"/>
    </source>
</evidence>
<gene>
    <name evidence="2" type="ORF">CkaCkLH20_09479</name>
</gene>
<feature type="chain" id="PRO_5040425096" evidence="1">
    <location>
        <begin position="22"/>
        <end position="326"/>
    </location>
</feature>
<dbReference type="GeneID" id="62165268"/>
<evidence type="ECO:0000313" key="2">
    <source>
        <dbReference type="EMBL" id="KAF9872969.1"/>
    </source>
</evidence>
<reference evidence="2" key="1">
    <citation type="submission" date="2020-03" db="EMBL/GenBank/DDBJ databases">
        <authorList>
            <person name="He L."/>
        </authorList>
    </citation>
    <scope>NUCLEOTIDE SEQUENCE</scope>
    <source>
        <strain evidence="2">CkLH20</strain>
    </source>
</reference>
<dbReference type="RefSeq" id="XP_038742430.1">
    <property type="nucleotide sequence ID" value="XM_038892194.1"/>
</dbReference>
<keyword evidence="1" id="KW-0732">Signal</keyword>
<feature type="signal peptide" evidence="1">
    <location>
        <begin position="1"/>
        <end position="21"/>
    </location>
</feature>
<dbReference type="EMBL" id="JAATWM020000034">
    <property type="protein sequence ID" value="KAF9872969.1"/>
    <property type="molecule type" value="Genomic_DNA"/>
</dbReference>
<reference evidence="2" key="2">
    <citation type="submission" date="2020-11" db="EMBL/GenBank/DDBJ databases">
        <title>Whole genome sequencing of Colletotrichum sp.</title>
        <authorList>
            <person name="Li H."/>
        </authorList>
    </citation>
    <scope>NUCLEOTIDE SEQUENCE</scope>
    <source>
        <strain evidence="2">CkLH20</strain>
    </source>
</reference>
<dbReference type="OrthoDB" id="4850028at2759"/>
<organism evidence="2 3">
    <name type="scientific">Colletotrichum karsti</name>
    <dbReference type="NCBI Taxonomy" id="1095194"/>
    <lineage>
        <taxon>Eukaryota</taxon>
        <taxon>Fungi</taxon>
        <taxon>Dikarya</taxon>
        <taxon>Ascomycota</taxon>
        <taxon>Pezizomycotina</taxon>
        <taxon>Sordariomycetes</taxon>
        <taxon>Hypocreomycetidae</taxon>
        <taxon>Glomerellales</taxon>
        <taxon>Glomerellaceae</taxon>
        <taxon>Colletotrichum</taxon>
        <taxon>Colletotrichum boninense species complex</taxon>
    </lineage>
</organism>
<keyword evidence="3" id="KW-1185">Reference proteome</keyword>
<name>A0A9P6LEB0_9PEZI</name>
<proteinExistence type="predicted"/>
<comment type="caution">
    <text evidence="2">The sequence shown here is derived from an EMBL/GenBank/DDBJ whole genome shotgun (WGS) entry which is preliminary data.</text>
</comment>
<dbReference type="Proteomes" id="UP000781932">
    <property type="component" value="Unassembled WGS sequence"/>
</dbReference>
<protein>
    <submittedName>
        <fullName evidence="2">Uncharacterized protein</fullName>
    </submittedName>
</protein>
<accession>A0A9P6LEB0</accession>
<sequence length="326" mass="33310">MLAKRSIRLAAYAAFAPLCGGFGVASSNDGNVIANALFNGAGVTVLSGSSSFTGGVNSSGVFTGGLGGIGSGAIFTSGNVAGALPGGNVNVNNYGGSSIYCGSGAQNSAVLSVNINLSVGYDAVQLQFILASADTINPDPIGIYLDSQLYSVDTSGNLITAASSFLAQPIGITPPNSVTSYNMSSPPLLLPIFTTPGTHTMVFAICDASNANFDSALMIRAAGCAGNACASQLKINYVTVTSIVAAGQEYTSTVKASGTVSGTPNKFNNITKFNPINFGPAEPIKFTSGYSVLVSHTEFNLHERRTTPDHHIVSHDIQYARAIIIS</sequence>